<gene>
    <name evidence="1" type="ORF">AVEN_25580_1</name>
</gene>
<accession>A0A4Y2QDV9</accession>
<sequence length="94" mass="10584">NNSSSNIRQPYQKAKRNSFRNMCTRAPTPFGLPYKALVKNRHPPADLFKLLGNPAKGDTSSFALSICTLQPKTQSLLLPVTLICPRNRLFPRMK</sequence>
<dbReference type="AlphaFoldDB" id="A0A4Y2QDV9"/>
<keyword evidence="2" id="KW-1185">Reference proteome</keyword>
<name>A0A4Y2QDV9_ARAVE</name>
<dbReference type="Proteomes" id="UP000499080">
    <property type="component" value="Unassembled WGS sequence"/>
</dbReference>
<organism evidence="1 2">
    <name type="scientific">Araneus ventricosus</name>
    <name type="common">Orbweaver spider</name>
    <name type="synonym">Epeira ventricosa</name>
    <dbReference type="NCBI Taxonomy" id="182803"/>
    <lineage>
        <taxon>Eukaryota</taxon>
        <taxon>Metazoa</taxon>
        <taxon>Ecdysozoa</taxon>
        <taxon>Arthropoda</taxon>
        <taxon>Chelicerata</taxon>
        <taxon>Arachnida</taxon>
        <taxon>Araneae</taxon>
        <taxon>Araneomorphae</taxon>
        <taxon>Entelegynae</taxon>
        <taxon>Araneoidea</taxon>
        <taxon>Araneidae</taxon>
        <taxon>Araneus</taxon>
    </lineage>
</organism>
<reference evidence="1 2" key="1">
    <citation type="journal article" date="2019" name="Sci. Rep.">
        <title>Orb-weaving spider Araneus ventricosus genome elucidates the spidroin gene catalogue.</title>
        <authorList>
            <person name="Kono N."/>
            <person name="Nakamura H."/>
            <person name="Ohtoshi R."/>
            <person name="Moran D.A.P."/>
            <person name="Shinohara A."/>
            <person name="Yoshida Y."/>
            <person name="Fujiwara M."/>
            <person name="Mori M."/>
            <person name="Tomita M."/>
            <person name="Arakawa K."/>
        </authorList>
    </citation>
    <scope>NUCLEOTIDE SEQUENCE [LARGE SCALE GENOMIC DNA]</scope>
</reference>
<feature type="non-terminal residue" evidence="1">
    <location>
        <position position="1"/>
    </location>
</feature>
<proteinExistence type="predicted"/>
<protein>
    <submittedName>
        <fullName evidence="1">Uncharacterized protein</fullName>
    </submittedName>
</protein>
<evidence type="ECO:0000313" key="1">
    <source>
        <dbReference type="EMBL" id="GBN62348.1"/>
    </source>
</evidence>
<comment type="caution">
    <text evidence="1">The sequence shown here is derived from an EMBL/GenBank/DDBJ whole genome shotgun (WGS) entry which is preliminary data.</text>
</comment>
<evidence type="ECO:0000313" key="2">
    <source>
        <dbReference type="Proteomes" id="UP000499080"/>
    </source>
</evidence>
<dbReference type="EMBL" id="BGPR01299221">
    <property type="protein sequence ID" value="GBN62348.1"/>
    <property type="molecule type" value="Genomic_DNA"/>
</dbReference>